<dbReference type="InterPro" id="IPR036179">
    <property type="entry name" value="Ig-like_dom_sf"/>
</dbReference>
<evidence type="ECO:0000256" key="6">
    <source>
        <dbReference type="SAM" id="Phobius"/>
    </source>
</evidence>
<dbReference type="FunFam" id="2.60.40.10:FF:000437">
    <property type="entry name" value="Beat-IIIc, isoform A"/>
    <property type="match status" value="1"/>
</dbReference>
<keyword evidence="7" id="KW-0732">Signal</keyword>
<keyword evidence="5" id="KW-1015">Disulfide bond</keyword>
<dbReference type="InterPro" id="IPR013106">
    <property type="entry name" value="Ig_V-set"/>
</dbReference>
<accession>A0AAN9WTL6</accession>
<evidence type="ECO:0000313" key="10">
    <source>
        <dbReference type="Proteomes" id="UP001378592"/>
    </source>
</evidence>
<dbReference type="InterPro" id="IPR003599">
    <property type="entry name" value="Ig_sub"/>
</dbReference>
<feature type="signal peptide" evidence="7">
    <location>
        <begin position="1"/>
        <end position="25"/>
    </location>
</feature>
<dbReference type="SUPFAM" id="SSF48726">
    <property type="entry name" value="Immunoglobulin"/>
    <property type="match status" value="2"/>
</dbReference>
<feature type="domain" description="Ig-like" evidence="8">
    <location>
        <begin position="25"/>
        <end position="124"/>
    </location>
</feature>
<evidence type="ECO:0000256" key="2">
    <source>
        <dbReference type="ARBA" id="ARBA00022692"/>
    </source>
</evidence>
<dbReference type="Pfam" id="PF07686">
    <property type="entry name" value="V-set"/>
    <property type="match status" value="1"/>
</dbReference>
<evidence type="ECO:0000256" key="1">
    <source>
        <dbReference type="ARBA" id="ARBA00004167"/>
    </source>
</evidence>
<dbReference type="Gene3D" id="2.60.40.10">
    <property type="entry name" value="Immunoglobulins"/>
    <property type="match status" value="2"/>
</dbReference>
<evidence type="ECO:0000256" key="4">
    <source>
        <dbReference type="ARBA" id="ARBA00023136"/>
    </source>
</evidence>
<dbReference type="Proteomes" id="UP001378592">
    <property type="component" value="Unassembled WGS sequence"/>
</dbReference>
<proteinExistence type="predicted"/>
<name>A0AAN9WTL6_9ORTH</name>
<dbReference type="InterPro" id="IPR013162">
    <property type="entry name" value="CD80_C2-set"/>
</dbReference>
<dbReference type="InterPro" id="IPR013783">
    <property type="entry name" value="Ig-like_fold"/>
</dbReference>
<organism evidence="9 10">
    <name type="scientific">Gryllus longicercus</name>
    <dbReference type="NCBI Taxonomy" id="2509291"/>
    <lineage>
        <taxon>Eukaryota</taxon>
        <taxon>Metazoa</taxon>
        <taxon>Ecdysozoa</taxon>
        <taxon>Arthropoda</taxon>
        <taxon>Hexapoda</taxon>
        <taxon>Insecta</taxon>
        <taxon>Pterygota</taxon>
        <taxon>Neoptera</taxon>
        <taxon>Polyneoptera</taxon>
        <taxon>Orthoptera</taxon>
        <taxon>Ensifera</taxon>
        <taxon>Gryllidea</taxon>
        <taxon>Grylloidea</taxon>
        <taxon>Gryllidae</taxon>
        <taxon>Gryllinae</taxon>
        <taxon>Gryllus</taxon>
    </lineage>
</organism>
<keyword evidence="4 6" id="KW-0472">Membrane</keyword>
<sequence>MAKDYPLLASAVLLLTLLLPQGALPLRLLRVEIPQYKLRGESAILQCHYDLGDDVLYSVKWYKDDEEFYRFVPKSTPQLTSYRVEGVKVDHHNSNDQHVLLRNVNLKSTGVYRCEVSAEAPSFASAQREGRMEVVFLPKEDPFITGPQDKLYQVGDEINLNCTSGKSYPASVLHWYINDKEVRQPELLVPLPQVVHTHGLVTSALGLRFTVLAHHFPQGSMRVRCVARVSPVLWEGGRESVVLRSPLVDDVREALLLVHGSGQRTAPPAPLVLLVVAAGAALAAAAAVAAPGAAPGRPRPRPRPLAS</sequence>
<evidence type="ECO:0000256" key="5">
    <source>
        <dbReference type="ARBA" id="ARBA00023157"/>
    </source>
</evidence>
<comment type="subcellular location">
    <subcellularLocation>
        <location evidence="1">Membrane</location>
        <topology evidence="1">Single-pass membrane protein</topology>
    </subcellularLocation>
</comment>
<comment type="caution">
    <text evidence="9">The sequence shown here is derived from an EMBL/GenBank/DDBJ whole genome shotgun (WGS) entry which is preliminary data.</text>
</comment>
<keyword evidence="2 6" id="KW-0812">Transmembrane</keyword>
<keyword evidence="3 6" id="KW-1133">Transmembrane helix</keyword>
<keyword evidence="10" id="KW-1185">Reference proteome</keyword>
<evidence type="ECO:0000256" key="7">
    <source>
        <dbReference type="SAM" id="SignalP"/>
    </source>
</evidence>
<dbReference type="Pfam" id="PF08205">
    <property type="entry name" value="C2-set_2"/>
    <property type="match status" value="1"/>
</dbReference>
<dbReference type="GO" id="GO:0016020">
    <property type="term" value="C:membrane"/>
    <property type="evidence" value="ECO:0007669"/>
    <property type="project" value="UniProtKB-SubCell"/>
</dbReference>
<dbReference type="PROSITE" id="PS50835">
    <property type="entry name" value="IG_LIKE"/>
    <property type="match status" value="1"/>
</dbReference>
<dbReference type="SMART" id="SM00409">
    <property type="entry name" value="IG"/>
    <property type="match status" value="1"/>
</dbReference>
<dbReference type="InterPro" id="IPR007110">
    <property type="entry name" value="Ig-like_dom"/>
</dbReference>
<dbReference type="PANTHER" id="PTHR21261">
    <property type="entry name" value="BEAT PROTEIN"/>
    <property type="match status" value="1"/>
</dbReference>
<dbReference type="AlphaFoldDB" id="A0AAN9WTL6"/>
<gene>
    <name evidence="9" type="ORF">R5R35_006239</name>
</gene>
<feature type="chain" id="PRO_5042975244" description="Ig-like domain-containing protein" evidence="7">
    <location>
        <begin position="26"/>
        <end position="307"/>
    </location>
</feature>
<dbReference type="EMBL" id="JAZDUA010000004">
    <property type="protein sequence ID" value="KAK7874194.1"/>
    <property type="molecule type" value="Genomic_DNA"/>
</dbReference>
<dbReference type="PANTHER" id="PTHR21261:SF14">
    <property type="entry name" value="BEATEN PATH IV, ISOFORM B"/>
    <property type="match status" value="1"/>
</dbReference>
<protein>
    <recommendedName>
        <fullName evidence="8">Ig-like domain-containing protein</fullName>
    </recommendedName>
</protein>
<feature type="transmembrane region" description="Helical" evidence="6">
    <location>
        <begin position="271"/>
        <end position="294"/>
    </location>
</feature>
<evidence type="ECO:0000256" key="3">
    <source>
        <dbReference type="ARBA" id="ARBA00022989"/>
    </source>
</evidence>
<evidence type="ECO:0000313" key="9">
    <source>
        <dbReference type="EMBL" id="KAK7874194.1"/>
    </source>
</evidence>
<evidence type="ECO:0000259" key="8">
    <source>
        <dbReference type="PROSITE" id="PS50835"/>
    </source>
</evidence>
<reference evidence="9 10" key="1">
    <citation type="submission" date="2024-03" db="EMBL/GenBank/DDBJ databases">
        <title>The genome assembly and annotation of the cricket Gryllus longicercus Weissman &amp; Gray.</title>
        <authorList>
            <person name="Szrajer S."/>
            <person name="Gray D."/>
            <person name="Ylla G."/>
        </authorList>
    </citation>
    <scope>NUCLEOTIDE SEQUENCE [LARGE SCALE GENOMIC DNA]</scope>
    <source>
        <strain evidence="9">DAG 2021-001</strain>
        <tissue evidence="9">Whole body minus gut</tissue>
    </source>
</reference>